<sequence>MFVAVTSAGRRQRWPVVTPTFGHHHHQALGHRHLPTPPWRTSLRNRTWHSKYPTQQHLLGKYRNSMGGQYMWTRKWRTLTSQVAVSATTTVPLKKIPLRTIIWKEVSSRPIEFLSIPCVAAFVGIVTNLMGVKMLFYPIEYFGINLKRWEDTPYGIFGWQGVVPTKTEIMAKRLVRIVTDKLLSLEEAFARLDPVKLGKLLLPAVQESVEANCGEAWSWLLRPVLPLLLPHILTELQREIDQVLDLEDVVLSAFVRDKAVLVDLFQKVGRVELLFLVNSGFGFGFFLGLAQMAAWAAHPASWTLPAAGALVGYVTNWIAIRMIFEPAEPVNVLGLIEVQGLFESRQVEVSDEFGDFMQSRVLTARELLKDMASGGDDGDLFRFLRRQLPYPIPSSILSAAVSAIADVADNPLKYPAVHSYVNEQLDIRETLARGLKQLSPKEFEDLLHPVFQEDEMTLIATGGVLGFGAGALQTKLGWGGPAAVPRAIGTILFTLATSLMIYVQQEYEAQHDPPLASKERPHLRRRETILRPTNELAEVAAQYTPYDYR</sequence>
<proteinExistence type="predicted"/>
<dbReference type="AlphaFoldDB" id="A0A9K3LEE7"/>
<dbReference type="PANTHER" id="PTHR35791">
    <property type="entry name" value="UPF0754 MEMBRANE PROTEIN YHEB"/>
    <property type="match status" value="1"/>
</dbReference>
<dbReference type="EMBL" id="JAGRRH010000013">
    <property type="protein sequence ID" value="KAG7360189.1"/>
    <property type="molecule type" value="Genomic_DNA"/>
</dbReference>
<name>A0A9K3LEE7_9STRA</name>
<evidence type="ECO:0000313" key="1">
    <source>
        <dbReference type="EMBL" id="KAG7360189.1"/>
    </source>
</evidence>
<gene>
    <name evidence="1" type="ORF">IV203_035288</name>
</gene>
<dbReference type="OrthoDB" id="410754at2759"/>
<comment type="caution">
    <text evidence="1">The sequence shown here is derived from an EMBL/GenBank/DDBJ whole genome shotgun (WGS) entry which is preliminary data.</text>
</comment>
<protein>
    <submittedName>
        <fullName evidence="1">DUF445 domain containing protein</fullName>
    </submittedName>
</protein>
<dbReference type="PANTHER" id="PTHR35791:SF1">
    <property type="entry name" value="UPF0754 MEMBRANE PROTEIN YHEB"/>
    <property type="match status" value="1"/>
</dbReference>
<dbReference type="Proteomes" id="UP000693970">
    <property type="component" value="Unassembled WGS sequence"/>
</dbReference>
<organism evidence="1 2">
    <name type="scientific">Nitzschia inconspicua</name>
    <dbReference type="NCBI Taxonomy" id="303405"/>
    <lineage>
        <taxon>Eukaryota</taxon>
        <taxon>Sar</taxon>
        <taxon>Stramenopiles</taxon>
        <taxon>Ochrophyta</taxon>
        <taxon>Bacillariophyta</taxon>
        <taxon>Bacillariophyceae</taxon>
        <taxon>Bacillariophycidae</taxon>
        <taxon>Bacillariales</taxon>
        <taxon>Bacillariaceae</taxon>
        <taxon>Nitzschia</taxon>
    </lineage>
</organism>
<reference evidence="1" key="2">
    <citation type="submission" date="2021-04" db="EMBL/GenBank/DDBJ databases">
        <authorList>
            <person name="Podell S."/>
        </authorList>
    </citation>
    <scope>NUCLEOTIDE SEQUENCE</scope>
    <source>
        <strain evidence="1">Hildebrandi</strain>
    </source>
</reference>
<evidence type="ECO:0000313" key="2">
    <source>
        <dbReference type="Proteomes" id="UP000693970"/>
    </source>
</evidence>
<accession>A0A9K3LEE7</accession>
<reference evidence="1" key="1">
    <citation type="journal article" date="2021" name="Sci. Rep.">
        <title>Diploid genomic architecture of Nitzschia inconspicua, an elite biomass production diatom.</title>
        <authorList>
            <person name="Oliver A."/>
            <person name="Podell S."/>
            <person name="Pinowska A."/>
            <person name="Traller J.C."/>
            <person name="Smith S.R."/>
            <person name="McClure R."/>
            <person name="Beliaev A."/>
            <person name="Bohutskyi P."/>
            <person name="Hill E.A."/>
            <person name="Rabines A."/>
            <person name="Zheng H."/>
            <person name="Allen L.Z."/>
            <person name="Kuo A."/>
            <person name="Grigoriev I.V."/>
            <person name="Allen A.E."/>
            <person name="Hazlebeck D."/>
            <person name="Allen E.E."/>
        </authorList>
    </citation>
    <scope>NUCLEOTIDE SEQUENCE</scope>
    <source>
        <strain evidence="1">Hildebrandi</strain>
    </source>
</reference>
<keyword evidence="2" id="KW-1185">Reference proteome</keyword>